<proteinExistence type="predicted"/>
<evidence type="ECO:0000256" key="1">
    <source>
        <dbReference type="SAM" id="MobiDB-lite"/>
    </source>
</evidence>
<evidence type="ECO:0000313" key="2">
    <source>
        <dbReference type="EMBL" id="KAK7576657.1"/>
    </source>
</evidence>
<comment type="caution">
    <text evidence="2">The sequence shown here is derived from an EMBL/GenBank/DDBJ whole genome shotgun (WGS) entry which is preliminary data.</text>
</comment>
<accession>A0AAN9TL90</accession>
<dbReference type="AlphaFoldDB" id="A0AAN9TL90"/>
<name>A0AAN9TL90_9HEMI</name>
<evidence type="ECO:0000313" key="3">
    <source>
        <dbReference type="Proteomes" id="UP001367676"/>
    </source>
</evidence>
<dbReference type="EMBL" id="JBBCAQ010000036">
    <property type="protein sequence ID" value="KAK7576657.1"/>
    <property type="molecule type" value="Genomic_DNA"/>
</dbReference>
<keyword evidence="3" id="KW-1185">Reference proteome</keyword>
<organism evidence="2 3">
    <name type="scientific">Parthenolecanium corni</name>
    <dbReference type="NCBI Taxonomy" id="536013"/>
    <lineage>
        <taxon>Eukaryota</taxon>
        <taxon>Metazoa</taxon>
        <taxon>Ecdysozoa</taxon>
        <taxon>Arthropoda</taxon>
        <taxon>Hexapoda</taxon>
        <taxon>Insecta</taxon>
        <taxon>Pterygota</taxon>
        <taxon>Neoptera</taxon>
        <taxon>Paraneoptera</taxon>
        <taxon>Hemiptera</taxon>
        <taxon>Sternorrhyncha</taxon>
        <taxon>Coccoidea</taxon>
        <taxon>Coccidae</taxon>
        <taxon>Parthenolecanium</taxon>
    </lineage>
</organism>
<gene>
    <name evidence="2" type="ORF">V9T40_012943</name>
</gene>
<sequence length="97" mass="10886">MASALKPLQTEDVPVNGPVNGPVGGPVPVPSFDGQGPTKGAINEHPRDKKFAYYSSYAYTYPSFYSYPYSSYSYSYSKPYYHPYAYGAYYPGFHYAY</sequence>
<reference evidence="2 3" key="1">
    <citation type="submission" date="2024-03" db="EMBL/GenBank/DDBJ databases">
        <title>Adaptation during the transition from Ophiocordyceps entomopathogen to insect associate is accompanied by gene loss and intensified selection.</title>
        <authorList>
            <person name="Ward C.M."/>
            <person name="Onetto C.A."/>
            <person name="Borneman A.R."/>
        </authorList>
    </citation>
    <scope>NUCLEOTIDE SEQUENCE [LARGE SCALE GENOMIC DNA]</scope>
    <source>
        <strain evidence="2">AWRI1</strain>
        <tissue evidence="2">Single Adult Female</tissue>
    </source>
</reference>
<feature type="region of interest" description="Disordered" evidence="1">
    <location>
        <begin position="1"/>
        <end position="20"/>
    </location>
</feature>
<dbReference type="Proteomes" id="UP001367676">
    <property type="component" value="Unassembled WGS sequence"/>
</dbReference>
<protein>
    <submittedName>
        <fullName evidence="2">Uncharacterized protein</fullName>
    </submittedName>
</protein>